<dbReference type="FunFam" id="1.10.287.690:FF:000011">
    <property type="entry name" value="DNA polymerase"/>
    <property type="match status" value="1"/>
</dbReference>
<dbReference type="InterPro" id="IPR017964">
    <property type="entry name" value="DNA-dir_DNA_pol_B_CS"/>
</dbReference>
<dbReference type="InterPro" id="IPR006172">
    <property type="entry name" value="DNA-dir_DNA_pol_B"/>
</dbReference>
<dbReference type="InterPro" id="IPR036397">
    <property type="entry name" value="RNaseH_sf"/>
</dbReference>
<dbReference type="RefSeq" id="WP_125670841.1">
    <property type="nucleotide sequence ID" value="NZ_RCOS01000062.1"/>
</dbReference>
<feature type="domain" description="DNA-directed DNA polymerase family B exonuclease" evidence="9">
    <location>
        <begin position="136"/>
        <end position="314"/>
    </location>
</feature>
<dbReference type="AlphaFoldDB" id="A0A429GRA6"/>
<dbReference type="PANTHER" id="PTHR10322">
    <property type="entry name" value="DNA POLYMERASE CATALYTIC SUBUNIT"/>
    <property type="match status" value="1"/>
</dbReference>
<dbReference type="InterPro" id="IPR012337">
    <property type="entry name" value="RNaseH-like_sf"/>
</dbReference>
<dbReference type="PANTHER" id="PTHR10322:SF20">
    <property type="entry name" value="DNA POLYMERASE 1"/>
    <property type="match status" value="1"/>
</dbReference>
<dbReference type="Gene3D" id="1.10.132.60">
    <property type="entry name" value="DNA polymerase family B, C-terminal domain"/>
    <property type="match status" value="1"/>
</dbReference>
<evidence type="ECO:0000256" key="7">
    <source>
        <dbReference type="RuleBase" id="RU000442"/>
    </source>
</evidence>
<dbReference type="Gene3D" id="3.90.1600.10">
    <property type="entry name" value="Palm domain of DNA polymerase"/>
    <property type="match status" value="1"/>
</dbReference>
<gene>
    <name evidence="10" type="ORF">D6D85_04510</name>
</gene>
<accession>A0A429GRA6</accession>
<dbReference type="InterPro" id="IPR042087">
    <property type="entry name" value="DNA_pol_B_thumb"/>
</dbReference>
<evidence type="ECO:0000313" key="11">
    <source>
        <dbReference type="Proteomes" id="UP000277582"/>
    </source>
</evidence>
<dbReference type="InterPro" id="IPR023211">
    <property type="entry name" value="DNA_pol_palm_dom_sf"/>
</dbReference>
<keyword evidence="2 7" id="KW-0808">Transferase</keyword>
<evidence type="ECO:0000259" key="9">
    <source>
        <dbReference type="Pfam" id="PF03104"/>
    </source>
</evidence>
<dbReference type="Pfam" id="PF03104">
    <property type="entry name" value="DNA_pol_B_exo1"/>
    <property type="match status" value="1"/>
</dbReference>
<dbReference type="GO" id="GO:0003887">
    <property type="term" value="F:DNA-directed DNA polymerase activity"/>
    <property type="evidence" value="ECO:0007669"/>
    <property type="project" value="UniProtKB-KW"/>
</dbReference>
<name>A0A429GRA6_9CREN</name>
<evidence type="ECO:0000259" key="8">
    <source>
        <dbReference type="Pfam" id="PF00136"/>
    </source>
</evidence>
<evidence type="ECO:0000256" key="6">
    <source>
        <dbReference type="ARBA" id="ARBA00049244"/>
    </source>
</evidence>
<dbReference type="GO" id="GO:0000166">
    <property type="term" value="F:nucleotide binding"/>
    <property type="evidence" value="ECO:0007669"/>
    <property type="project" value="InterPro"/>
</dbReference>
<evidence type="ECO:0000256" key="2">
    <source>
        <dbReference type="ARBA" id="ARBA00022679"/>
    </source>
</evidence>
<dbReference type="Pfam" id="PF00136">
    <property type="entry name" value="DNA_pol_B"/>
    <property type="match status" value="1"/>
</dbReference>
<keyword evidence="7" id="KW-0235">DNA replication</keyword>
<dbReference type="EMBL" id="RCOS01000062">
    <property type="protein sequence ID" value="RSN76219.1"/>
    <property type="molecule type" value="Genomic_DNA"/>
</dbReference>
<protein>
    <recommendedName>
        <fullName evidence="7">DNA polymerase</fullName>
        <ecNumber evidence="7">2.7.7.7</ecNumber>
    </recommendedName>
</protein>
<keyword evidence="4 7" id="KW-0239">DNA-directed DNA polymerase</keyword>
<dbReference type="GO" id="GO:0003677">
    <property type="term" value="F:DNA binding"/>
    <property type="evidence" value="ECO:0007669"/>
    <property type="project" value="UniProtKB-KW"/>
</dbReference>
<dbReference type="EC" id="2.7.7.7" evidence="7"/>
<evidence type="ECO:0000256" key="5">
    <source>
        <dbReference type="ARBA" id="ARBA00023125"/>
    </source>
</evidence>
<evidence type="ECO:0000313" key="10">
    <source>
        <dbReference type="EMBL" id="RSN76219.1"/>
    </source>
</evidence>
<evidence type="ECO:0000256" key="1">
    <source>
        <dbReference type="ARBA" id="ARBA00005755"/>
    </source>
</evidence>
<comment type="catalytic activity">
    <reaction evidence="6 7">
        <text>DNA(n) + a 2'-deoxyribonucleoside 5'-triphosphate = DNA(n+1) + diphosphate</text>
        <dbReference type="Rhea" id="RHEA:22508"/>
        <dbReference type="Rhea" id="RHEA-COMP:17339"/>
        <dbReference type="Rhea" id="RHEA-COMP:17340"/>
        <dbReference type="ChEBI" id="CHEBI:33019"/>
        <dbReference type="ChEBI" id="CHEBI:61560"/>
        <dbReference type="ChEBI" id="CHEBI:173112"/>
        <dbReference type="EC" id="2.7.7.7"/>
    </reaction>
</comment>
<dbReference type="SUPFAM" id="SSF53098">
    <property type="entry name" value="Ribonuclease H-like"/>
    <property type="match status" value="1"/>
</dbReference>
<dbReference type="Gene3D" id="3.30.342.10">
    <property type="entry name" value="DNA Polymerase, chain B, domain 1"/>
    <property type="match status" value="1"/>
</dbReference>
<organism evidence="10 11">
    <name type="scientific">Candidatus Methanodesulfokora washburnensis</name>
    <dbReference type="NCBI Taxonomy" id="2478471"/>
    <lineage>
        <taxon>Archaea</taxon>
        <taxon>Thermoproteota</taxon>
        <taxon>Candidatus Korarchaeia</taxon>
        <taxon>Candidatus Korarchaeia incertae sedis</taxon>
        <taxon>Candidatus Methanodesulfokora</taxon>
    </lineage>
</organism>
<keyword evidence="5 7" id="KW-0238">DNA-binding</keyword>
<dbReference type="Proteomes" id="UP000277582">
    <property type="component" value="Unassembled WGS sequence"/>
</dbReference>
<keyword evidence="3 7" id="KW-0548">Nucleotidyltransferase</keyword>
<dbReference type="InterPro" id="IPR043502">
    <property type="entry name" value="DNA/RNA_pol_sf"/>
</dbReference>
<dbReference type="InterPro" id="IPR050240">
    <property type="entry name" value="DNA_pol_type-B"/>
</dbReference>
<reference evidence="10 11" key="1">
    <citation type="submission" date="2018-10" db="EMBL/GenBank/DDBJ databases">
        <title>Co-occurring genomic capacity for anaerobic methane metabolism and dissimilatory sulfite reduction discovered in the Korarchaeota.</title>
        <authorList>
            <person name="Mckay L.J."/>
            <person name="Dlakic M."/>
            <person name="Fields M.W."/>
            <person name="Delmont T.O."/>
            <person name="Eren A.M."/>
            <person name="Jay Z.J."/>
            <person name="Klingelsmith K.B."/>
            <person name="Rusch D.B."/>
            <person name="Inskeep W.P."/>
        </authorList>
    </citation>
    <scope>NUCLEOTIDE SEQUENCE [LARGE SCALE GENOMIC DNA]</scope>
    <source>
        <strain evidence="10 11">MDKW</strain>
    </source>
</reference>
<dbReference type="SUPFAM" id="SSF56672">
    <property type="entry name" value="DNA/RNA polymerases"/>
    <property type="match status" value="1"/>
</dbReference>
<evidence type="ECO:0000256" key="4">
    <source>
        <dbReference type="ARBA" id="ARBA00022932"/>
    </source>
</evidence>
<sequence length="855" mass="97742">MSINSISVLSEASASSYEERPSEEGKILYLISVIYDGEKKSAVLRFYNPNTGKMEFIQDKTGHKPYLLTDASPEDVERIVPENFKHRVLKAERVEKYDVLSDRKLVLTKVEVSDPLAIGGAKPKDLRTMLKEAGFNVWEANIKYYDSYTYDIGLIPGMPYRIKGDQIEPVASMNEEEKREIEKIFGEEGEKVLEIAFEMASMLRHPVPKMKCAAIDIEVAAPAFQVPSPSEPKRPIIAAAIVGDDIKRVYLLKRGSDVVLSEDFEVIQHEDEISLIREFINEIKKYAVIYTFNGDNFDLPYLAKRAKELGITNTGIRLETDRALLDEGIHIDLYKLFSNRSIQVYVFKNRYLGYTLDEVSEGLLGEKKVDIGSHDIANLPPDKLARYCIQDAKLTFSLANLLDNGLLKLLFIFSRISRMSLEEVSRHGISQWIKSMIYSMYRRRNWLIPNSEDVTRIRGSKTFSRAIIKGKKYMGAIVLAPRPGVHFKAAVLDFASMYPSIIKRWRISFETINCPHEECKMNKPVEELPHWVCSKGVGIVPEIIGVLRDLRVKMYKKMAKNERFSEEERNWFDTVQNSLKVLLNASYGVFGFEEFPLYSPPAAEMITAIARKAIMSAVREAENMSMSVIYGDTDSLFIEDAPIEKLQELERRVEASLGIDLELDKVYRYVVLSKLKKNYLGVTEDGHVDVKGLLGKKRNIPDIVKKAFFETLDELSRARNKEEFEESKKKIGEIIKKYVNRLRSREFEMEEVCFRSTLNKRLGDYVKTTPQHVKAARLLEERLNMRIVPGDVISYVKVTGREGVKPVELAGKQEVDVDKYIEIMRSTFQQILDALDLDFDSLAKGKTSESLEGFL</sequence>
<dbReference type="Gene3D" id="3.30.420.10">
    <property type="entry name" value="Ribonuclease H-like superfamily/Ribonuclease H"/>
    <property type="match status" value="1"/>
</dbReference>
<dbReference type="SMART" id="SM00486">
    <property type="entry name" value="POLBc"/>
    <property type="match status" value="1"/>
</dbReference>
<dbReference type="PRINTS" id="PR00106">
    <property type="entry name" value="DNAPOLB"/>
</dbReference>
<dbReference type="InterPro" id="IPR006134">
    <property type="entry name" value="DNA-dir_DNA_pol_B_multi_dom"/>
</dbReference>
<keyword evidence="11" id="KW-1185">Reference proteome</keyword>
<evidence type="ECO:0000256" key="3">
    <source>
        <dbReference type="ARBA" id="ARBA00022695"/>
    </source>
</evidence>
<dbReference type="NCBIfam" id="NF004417">
    <property type="entry name" value="PRK05761.1-3"/>
    <property type="match status" value="1"/>
</dbReference>
<comment type="caution">
    <text evidence="10">The sequence shown here is derived from an EMBL/GenBank/DDBJ whole genome shotgun (WGS) entry which is preliminary data.</text>
</comment>
<feature type="domain" description="DNA-directed DNA polymerase family B multifunctional" evidence="8">
    <location>
        <begin position="424"/>
        <end position="827"/>
    </location>
</feature>
<comment type="similarity">
    <text evidence="1 7">Belongs to the DNA polymerase type-B family.</text>
</comment>
<dbReference type="InterPro" id="IPR006133">
    <property type="entry name" value="DNA-dir_DNA_pol_B_exonuc"/>
</dbReference>
<dbReference type="PROSITE" id="PS00116">
    <property type="entry name" value="DNA_POLYMERASE_B"/>
    <property type="match status" value="1"/>
</dbReference>
<dbReference type="GO" id="GO:0006261">
    <property type="term" value="P:DNA-templated DNA replication"/>
    <property type="evidence" value="ECO:0007669"/>
    <property type="project" value="TreeGrafter"/>
</dbReference>
<dbReference type="Gene3D" id="1.10.287.690">
    <property type="entry name" value="Helix hairpin bin"/>
    <property type="match status" value="1"/>
</dbReference>
<dbReference type="OrthoDB" id="323192at2157"/>
<proteinExistence type="inferred from homology"/>